<evidence type="ECO:0000256" key="1">
    <source>
        <dbReference type="SAM" id="MobiDB-lite"/>
    </source>
</evidence>
<dbReference type="Proteomes" id="UP000799302">
    <property type="component" value="Unassembled WGS sequence"/>
</dbReference>
<dbReference type="InterPro" id="IPR011333">
    <property type="entry name" value="SKP1/BTB/POZ_sf"/>
</dbReference>
<dbReference type="PROSITE" id="PS50097">
    <property type="entry name" value="BTB"/>
    <property type="match status" value="1"/>
</dbReference>
<protein>
    <recommendedName>
        <fullName evidence="2">BTB domain-containing protein</fullName>
    </recommendedName>
</protein>
<dbReference type="InterPro" id="IPR000210">
    <property type="entry name" value="BTB/POZ_dom"/>
</dbReference>
<dbReference type="AlphaFoldDB" id="A0A6A6U913"/>
<dbReference type="PANTHER" id="PTHR47843">
    <property type="entry name" value="BTB DOMAIN-CONTAINING PROTEIN-RELATED"/>
    <property type="match status" value="1"/>
</dbReference>
<dbReference type="SUPFAM" id="SSF54695">
    <property type="entry name" value="POZ domain"/>
    <property type="match status" value="1"/>
</dbReference>
<evidence type="ECO:0000313" key="4">
    <source>
        <dbReference type="Proteomes" id="UP000799302"/>
    </source>
</evidence>
<dbReference type="Gene3D" id="3.30.710.10">
    <property type="entry name" value="Potassium Channel Kv1.1, Chain A"/>
    <property type="match status" value="1"/>
</dbReference>
<evidence type="ECO:0000259" key="2">
    <source>
        <dbReference type="PROSITE" id="PS50097"/>
    </source>
</evidence>
<feature type="domain" description="BTB" evidence="2">
    <location>
        <begin position="36"/>
        <end position="108"/>
    </location>
</feature>
<sequence length="205" mass="23066">MAPEASKPGSNPGDRPDGNPRRRIRRPPSERNSFTADVASILVGENEVPFIVHNNQLRESSEFFKGLLRSGGNFKENREGTIKLPECSAESFSLYVEYVYTGWLSTKATSGAAAHEEWTALCDLIILADYLQADDLHNSVIGAFFDCMTEYKDERPSIDIVVKAYENLPADSPFILMLKDIYVHLNLEAQRMQQSIKQTNLESYV</sequence>
<accession>A0A6A6U913</accession>
<dbReference type="CDD" id="cd18186">
    <property type="entry name" value="BTB_POZ_ZBTB_KLHL-like"/>
    <property type="match status" value="1"/>
</dbReference>
<keyword evidence="4" id="KW-1185">Reference proteome</keyword>
<dbReference type="Pfam" id="PF00651">
    <property type="entry name" value="BTB"/>
    <property type="match status" value="1"/>
</dbReference>
<dbReference type="EMBL" id="MU004237">
    <property type="protein sequence ID" value="KAF2668091.1"/>
    <property type="molecule type" value="Genomic_DNA"/>
</dbReference>
<reference evidence="3" key="1">
    <citation type="journal article" date="2020" name="Stud. Mycol.">
        <title>101 Dothideomycetes genomes: a test case for predicting lifestyles and emergence of pathogens.</title>
        <authorList>
            <person name="Haridas S."/>
            <person name="Albert R."/>
            <person name="Binder M."/>
            <person name="Bloem J."/>
            <person name="Labutti K."/>
            <person name="Salamov A."/>
            <person name="Andreopoulos B."/>
            <person name="Baker S."/>
            <person name="Barry K."/>
            <person name="Bills G."/>
            <person name="Bluhm B."/>
            <person name="Cannon C."/>
            <person name="Castanera R."/>
            <person name="Culley D."/>
            <person name="Daum C."/>
            <person name="Ezra D."/>
            <person name="Gonzalez J."/>
            <person name="Henrissat B."/>
            <person name="Kuo A."/>
            <person name="Liang C."/>
            <person name="Lipzen A."/>
            <person name="Lutzoni F."/>
            <person name="Magnuson J."/>
            <person name="Mondo S."/>
            <person name="Nolan M."/>
            <person name="Ohm R."/>
            <person name="Pangilinan J."/>
            <person name="Park H.-J."/>
            <person name="Ramirez L."/>
            <person name="Alfaro M."/>
            <person name="Sun H."/>
            <person name="Tritt A."/>
            <person name="Yoshinaga Y."/>
            <person name="Zwiers L.-H."/>
            <person name="Turgeon B."/>
            <person name="Goodwin S."/>
            <person name="Spatafora J."/>
            <person name="Crous P."/>
            <person name="Grigoriev I."/>
        </authorList>
    </citation>
    <scope>NUCLEOTIDE SEQUENCE</scope>
    <source>
        <strain evidence="3">CBS 115976</strain>
    </source>
</reference>
<feature type="region of interest" description="Disordered" evidence="1">
    <location>
        <begin position="1"/>
        <end position="31"/>
    </location>
</feature>
<dbReference type="OrthoDB" id="1022638at2759"/>
<name>A0A6A6U913_9PEZI</name>
<dbReference type="PANTHER" id="PTHR47843:SF2">
    <property type="entry name" value="BTB DOMAIN-CONTAINING PROTEIN"/>
    <property type="match status" value="1"/>
</dbReference>
<organism evidence="3 4">
    <name type="scientific">Microthyrium microscopicum</name>
    <dbReference type="NCBI Taxonomy" id="703497"/>
    <lineage>
        <taxon>Eukaryota</taxon>
        <taxon>Fungi</taxon>
        <taxon>Dikarya</taxon>
        <taxon>Ascomycota</taxon>
        <taxon>Pezizomycotina</taxon>
        <taxon>Dothideomycetes</taxon>
        <taxon>Dothideomycetes incertae sedis</taxon>
        <taxon>Microthyriales</taxon>
        <taxon>Microthyriaceae</taxon>
        <taxon>Microthyrium</taxon>
    </lineage>
</organism>
<proteinExistence type="predicted"/>
<evidence type="ECO:0000313" key="3">
    <source>
        <dbReference type="EMBL" id="KAF2668091.1"/>
    </source>
</evidence>
<gene>
    <name evidence="3" type="ORF">BT63DRAFT_415592</name>
</gene>